<proteinExistence type="predicted"/>
<dbReference type="PANTHER" id="PTHR13052:SF0">
    <property type="entry name" value="DNA-BINDING PROTEIN-LIKE"/>
    <property type="match status" value="1"/>
</dbReference>
<feature type="domain" description="Nuclear factor related to kappa-B-binding protein second winged helix" evidence="2">
    <location>
        <begin position="495"/>
        <end position="632"/>
    </location>
</feature>
<dbReference type="EMBL" id="JBBPBK010000002">
    <property type="protein sequence ID" value="KAK9291273.1"/>
    <property type="molecule type" value="Genomic_DNA"/>
</dbReference>
<dbReference type="InterPro" id="IPR024867">
    <property type="entry name" value="NFRKB"/>
</dbReference>
<reference evidence="3 4" key="1">
    <citation type="journal article" date="2024" name="Plant J.">
        <title>Genome sequences and population genomics reveal climatic adaptation and genomic divergence between two closely related sweetgum species.</title>
        <authorList>
            <person name="Xu W.Q."/>
            <person name="Ren C.Q."/>
            <person name="Zhang X.Y."/>
            <person name="Comes H.P."/>
            <person name="Liu X.H."/>
            <person name="Li Y.G."/>
            <person name="Kettle C.J."/>
            <person name="Jalonen R."/>
            <person name="Gaisberger H."/>
            <person name="Ma Y.Z."/>
            <person name="Qiu Y.X."/>
        </authorList>
    </citation>
    <scope>NUCLEOTIDE SEQUENCE [LARGE SCALE GENOMIC DNA]</scope>
    <source>
        <strain evidence="3">Hangzhou</strain>
    </source>
</reference>
<name>A0AAP0S5F5_LIQFO</name>
<comment type="caution">
    <text evidence="3">The sequence shown here is derived from an EMBL/GenBank/DDBJ whole genome shotgun (WGS) entry which is preliminary data.</text>
</comment>
<dbReference type="GO" id="GO:0031011">
    <property type="term" value="C:Ino80 complex"/>
    <property type="evidence" value="ECO:0007669"/>
    <property type="project" value="InterPro"/>
</dbReference>
<feature type="region of interest" description="Disordered" evidence="1">
    <location>
        <begin position="208"/>
        <end position="239"/>
    </location>
</feature>
<feature type="compositionally biased region" description="Basic and acidic residues" evidence="1">
    <location>
        <begin position="320"/>
        <end position="333"/>
    </location>
</feature>
<dbReference type="AlphaFoldDB" id="A0AAP0S5F5"/>
<feature type="compositionally biased region" description="Polar residues" evidence="1">
    <location>
        <begin position="211"/>
        <end position="225"/>
    </location>
</feature>
<feature type="region of interest" description="Disordered" evidence="1">
    <location>
        <begin position="312"/>
        <end position="337"/>
    </location>
</feature>
<evidence type="ECO:0000313" key="3">
    <source>
        <dbReference type="EMBL" id="KAK9291273.1"/>
    </source>
</evidence>
<dbReference type="InterPro" id="IPR057748">
    <property type="entry name" value="NFRKB_WH_2"/>
</dbReference>
<evidence type="ECO:0000259" key="2">
    <source>
        <dbReference type="Pfam" id="PF25793"/>
    </source>
</evidence>
<sequence length="660" mass="74433">MHLQRDLDAAHALVELANEVSCFPKNDLQSYGVNGKPAIKVFLAKLDNDEVCHDNHSWVCEKKAMKHFRKFQKSVVEDQMKGETGERLQFSLSEAAYPSVRKQKKRKFQKDFSLPESNNMNGYVSEEDDNLYEAYGFLDGHGLSIRLGNKGRRRIEACLSGGRHRLGMLFLLCNQVTKKQKGNADMSCMEGSNESDYLHSRSKKLIDEPSTPLNEEGLQTANGTGSLAGVASDPPLSERKSMDDVVLETIESKKQSFPLITPTIHTGFSFSIIHLLSAIRTAMVSPHAEDALVFGKHFVKSNPEGVHLFHSHGINGMNDNSEHREQKNSEQTEQKNLPSLTIHEIVQRVQSNPGDPCILETKEPLQDLVRGALKIFSSKTAPLGAKGWKALTLYEKSSKSWYWIGPVSFNSPNHDFVEEEVSSEAWGLPHKLLVKLVDCFANWLKNDQEALQQIGGLPAPPATLMEPTHNVEERFRNLRNQKSIATISPSSEEVRAYFRREEVLRYLVPDRAFSYTAADGRKSTVSPLRCSGNPSSKCRDHFMLKPDRPPHINLLCLVRDAAARLPGSIGTRADVCTLMRDSQYIVEDVSDMQINQVVSGALDRLHYEFDPCVQFNGERKLWVYLHGEREEDDFQDGGTSSTIKWKWNRKHAREKSAEEQ</sequence>
<organism evidence="3 4">
    <name type="scientific">Liquidambar formosana</name>
    <name type="common">Formosan gum</name>
    <dbReference type="NCBI Taxonomy" id="63359"/>
    <lineage>
        <taxon>Eukaryota</taxon>
        <taxon>Viridiplantae</taxon>
        <taxon>Streptophyta</taxon>
        <taxon>Embryophyta</taxon>
        <taxon>Tracheophyta</taxon>
        <taxon>Spermatophyta</taxon>
        <taxon>Magnoliopsida</taxon>
        <taxon>eudicotyledons</taxon>
        <taxon>Gunneridae</taxon>
        <taxon>Pentapetalae</taxon>
        <taxon>Saxifragales</taxon>
        <taxon>Altingiaceae</taxon>
        <taxon>Liquidambar</taxon>
    </lineage>
</organism>
<keyword evidence="4" id="KW-1185">Reference proteome</keyword>
<dbReference type="Proteomes" id="UP001415857">
    <property type="component" value="Unassembled WGS sequence"/>
</dbReference>
<protein>
    <recommendedName>
        <fullName evidence="2">Nuclear factor related to kappa-B-binding protein second winged helix domain-containing protein</fullName>
    </recommendedName>
</protein>
<evidence type="ECO:0000256" key="1">
    <source>
        <dbReference type="SAM" id="MobiDB-lite"/>
    </source>
</evidence>
<gene>
    <name evidence="3" type="ORF">L1049_009461</name>
</gene>
<dbReference type="PANTHER" id="PTHR13052">
    <property type="entry name" value="NFRKB-RELATED"/>
    <property type="match status" value="1"/>
</dbReference>
<accession>A0AAP0S5F5</accession>
<dbReference type="Pfam" id="PF25793">
    <property type="entry name" value="WHD_2nd_NFRKB"/>
    <property type="match status" value="1"/>
</dbReference>
<evidence type="ECO:0000313" key="4">
    <source>
        <dbReference type="Proteomes" id="UP001415857"/>
    </source>
</evidence>